<proteinExistence type="inferred from homology"/>
<sequence length="55" mass="5670">MTGLRRALAGAAADYHVVKNTLTRLAAQRAGKGQIVGIVDGPTALVFGYDDAVEA</sequence>
<dbReference type="Pfam" id="PF00466">
    <property type="entry name" value="Ribosomal_L10"/>
    <property type="match status" value="1"/>
</dbReference>
<reference evidence="2" key="1">
    <citation type="journal article" date="2014" name="Front. Microbiol.">
        <title>High frequency of phylogenetically diverse reductive dehalogenase-homologous genes in deep subseafloor sedimentary metagenomes.</title>
        <authorList>
            <person name="Kawai M."/>
            <person name="Futagami T."/>
            <person name="Toyoda A."/>
            <person name="Takaki Y."/>
            <person name="Nishi S."/>
            <person name="Hori S."/>
            <person name="Arai W."/>
            <person name="Tsubouchi T."/>
            <person name="Morono Y."/>
            <person name="Uchiyama I."/>
            <person name="Ito T."/>
            <person name="Fujiyama A."/>
            <person name="Inagaki F."/>
            <person name="Takami H."/>
        </authorList>
    </citation>
    <scope>NUCLEOTIDE SEQUENCE</scope>
    <source>
        <strain evidence="2">Expedition CK06-06</strain>
    </source>
</reference>
<accession>X1PB78</accession>
<dbReference type="SUPFAM" id="SSF160369">
    <property type="entry name" value="Ribosomal protein L10-like"/>
    <property type="match status" value="1"/>
</dbReference>
<dbReference type="EMBL" id="BARV01039007">
    <property type="protein sequence ID" value="GAI53093.1"/>
    <property type="molecule type" value="Genomic_DNA"/>
</dbReference>
<protein>
    <recommendedName>
        <fullName evidence="3">50S ribosomal protein L10</fullName>
    </recommendedName>
</protein>
<name>X1PB78_9ZZZZ</name>
<evidence type="ECO:0000313" key="2">
    <source>
        <dbReference type="EMBL" id="GAI53093.1"/>
    </source>
</evidence>
<comment type="similarity">
    <text evidence="1">Belongs to the universal ribosomal protein uL10 family.</text>
</comment>
<comment type="caution">
    <text evidence="2">The sequence shown here is derived from an EMBL/GenBank/DDBJ whole genome shotgun (WGS) entry which is preliminary data.</text>
</comment>
<organism evidence="2">
    <name type="scientific">marine sediment metagenome</name>
    <dbReference type="NCBI Taxonomy" id="412755"/>
    <lineage>
        <taxon>unclassified sequences</taxon>
        <taxon>metagenomes</taxon>
        <taxon>ecological metagenomes</taxon>
    </lineage>
</organism>
<dbReference type="InterPro" id="IPR043141">
    <property type="entry name" value="Ribosomal_uL10-like_sf"/>
</dbReference>
<gene>
    <name evidence="2" type="ORF">S06H3_59914</name>
</gene>
<dbReference type="InterPro" id="IPR001790">
    <property type="entry name" value="Ribosomal_uL10"/>
</dbReference>
<evidence type="ECO:0000256" key="1">
    <source>
        <dbReference type="ARBA" id="ARBA00008889"/>
    </source>
</evidence>
<dbReference type="Gene3D" id="3.30.70.1730">
    <property type="match status" value="1"/>
</dbReference>
<feature type="non-terminal residue" evidence="2">
    <location>
        <position position="55"/>
    </location>
</feature>
<evidence type="ECO:0008006" key="3">
    <source>
        <dbReference type="Google" id="ProtNLM"/>
    </source>
</evidence>
<dbReference type="AlphaFoldDB" id="X1PB78"/>